<feature type="transmembrane region" description="Helical" evidence="10">
    <location>
        <begin position="217"/>
        <end position="244"/>
    </location>
</feature>
<dbReference type="GO" id="GO:0071111">
    <property type="term" value="F:cyclic-guanylate-specific phosphodiesterase activity"/>
    <property type="evidence" value="ECO:0007669"/>
    <property type="project" value="UniProtKB-EC"/>
</dbReference>
<feature type="transmembrane region" description="Helical" evidence="10">
    <location>
        <begin position="9"/>
        <end position="30"/>
    </location>
</feature>
<evidence type="ECO:0000256" key="6">
    <source>
        <dbReference type="ARBA" id="ARBA00022801"/>
    </source>
</evidence>
<keyword evidence="3" id="KW-1003">Cell membrane</keyword>
<keyword evidence="4" id="KW-0973">c-di-GMP</keyword>
<gene>
    <name evidence="12" type="ORF">FE839_06020</name>
</gene>
<evidence type="ECO:0000256" key="2">
    <source>
        <dbReference type="ARBA" id="ARBA00012282"/>
    </source>
</evidence>
<protein>
    <recommendedName>
        <fullName evidence="2">cyclic-guanylate-specific phosphodiesterase</fullName>
        <ecNumber evidence="2">3.1.4.52</ecNumber>
    </recommendedName>
</protein>
<accession>A0A5R9LLV7</accession>
<evidence type="ECO:0000256" key="7">
    <source>
        <dbReference type="ARBA" id="ARBA00022989"/>
    </source>
</evidence>
<dbReference type="InterPro" id="IPR001633">
    <property type="entry name" value="EAL_dom"/>
</dbReference>
<keyword evidence="13" id="KW-1185">Reference proteome</keyword>
<dbReference type="PANTHER" id="PTHR33121">
    <property type="entry name" value="CYCLIC DI-GMP PHOSPHODIESTERASE PDEF"/>
    <property type="match status" value="1"/>
</dbReference>
<dbReference type="Pfam" id="PF00563">
    <property type="entry name" value="EAL"/>
    <property type="match status" value="1"/>
</dbReference>
<evidence type="ECO:0000256" key="1">
    <source>
        <dbReference type="ARBA" id="ARBA00004651"/>
    </source>
</evidence>
<evidence type="ECO:0000256" key="10">
    <source>
        <dbReference type="SAM" id="Phobius"/>
    </source>
</evidence>
<evidence type="ECO:0000256" key="5">
    <source>
        <dbReference type="ARBA" id="ARBA00022692"/>
    </source>
</evidence>
<comment type="subcellular location">
    <subcellularLocation>
        <location evidence="1">Cell membrane</location>
        <topology evidence="1">Multi-pass membrane protein</topology>
    </subcellularLocation>
</comment>
<keyword evidence="7 10" id="KW-1133">Transmembrane helix</keyword>
<feature type="domain" description="EAL" evidence="11">
    <location>
        <begin position="250"/>
        <end position="502"/>
    </location>
</feature>
<comment type="catalytic activity">
    <reaction evidence="9">
        <text>3',3'-c-di-GMP + H2O = 5'-phosphoguanylyl(3'-&gt;5')guanosine + H(+)</text>
        <dbReference type="Rhea" id="RHEA:24902"/>
        <dbReference type="ChEBI" id="CHEBI:15377"/>
        <dbReference type="ChEBI" id="CHEBI:15378"/>
        <dbReference type="ChEBI" id="CHEBI:58754"/>
        <dbReference type="ChEBI" id="CHEBI:58805"/>
        <dbReference type="EC" id="3.1.4.52"/>
    </reaction>
</comment>
<evidence type="ECO:0000313" key="12">
    <source>
        <dbReference type="EMBL" id="TLV21586.1"/>
    </source>
</evidence>
<dbReference type="GO" id="GO:0005886">
    <property type="term" value="C:plasma membrane"/>
    <property type="evidence" value="ECO:0007669"/>
    <property type="project" value="UniProtKB-SubCell"/>
</dbReference>
<dbReference type="InterPro" id="IPR050706">
    <property type="entry name" value="Cyclic-di-GMP_PDE-like"/>
</dbReference>
<dbReference type="PROSITE" id="PS50883">
    <property type="entry name" value="EAL"/>
    <property type="match status" value="1"/>
</dbReference>
<evidence type="ECO:0000313" key="13">
    <source>
        <dbReference type="Proteomes" id="UP000307430"/>
    </source>
</evidence>
<evidence type="ECO:0000256" key="9">
    <source>
        <dbReference type="ARBA" id="ARBA00034290"/>
    </source>
</evidence>
<sequence>MKFINKKKWLLVGGGVTVFLSVFLTNSIMLNHQRGRLSDQGHDLLSRAENVTTQIVSAINHVQSSRIDSCDKQAIAALREVIWRYVKVNDLGIVEHGKLACTANWGMLDKPLPLPDNKYVVSNGYSIYKGIKNYLPYGVVMDMSQYNNIISFTSPFAFRPFLRRNMDLDFSLVSLNGRHVFLAENKIKGNSASLVKIRLCSSQYDFCANVAEKKQGFFSLSLALMALIMIAAFIIGMAFVYSVLSYLSERRSLEAHLKKAIANKKIYMEYQPLVCAKNESIVGVEALVRWHDKIFGQVSPELFISMAEQMNVYNEISKLVIETSIKELKTILQANKNFTLAINIGKYEITDPHFLDNLLLLLQNNNVRPQQIKIEITERSNEYYKNITAFSLAAMKRGLRIALDDFGTGSSNLLWLTEVFYDEIKLDKFFVSGLKNEYKRNILMSVLNVVYKLNKKIVFEGVESKMDFEFVKSFDENALIQGWYFYKAMPIKKLTGLVLPDNSPIRE</sequence>
<evidence type="ECO:0000256" key="8">
    <source>
        <dbReference type="ARBA" id="ARBA00023136"/>
    </source>
</evidence>
<dbReference type="InterPro" id="IPR035919">
    <property type="entry name" value="EAL_sf"/>
</dbReference>
<reference evidence="12 13" key="1">
    <citation type="submission" date="2019-05" db="EMBL/GenBank/DDBJ databases">
        <title>Genome sequence of Klebsiella sp strain TOUT106.</title>
        <authorList>
            <person name="Rahi P."/>
            <person name="Chaudhari D."/>
        </authorList>
    </citation>
    <scope>NUCLEOTIDE SEQUENCE [LARGE SCALE GENOMIC DNA]</scope>
    <source>
        <strain evidence="12 13">TOUT106</strain>
    </source>
</reference>
<dbReference type="EC" id="3.1.4.52" evidence="2"/>
<dbReference type="Gene3D" id="3.20.20.450">
    <property type="entry name" value="EAL domain"/>
    <property type="match status" value="1"/>
</dbReference>
<dbReference type="RefSeq" id="WP_138359936.1">
    <property type="nucleotide sequence ID" value="NZ_VCHQ01000007.1"/>
</dbReference>
<dbReference type="InterPro" id="IPR024744">
    <property type="entry name" value="CSS-motif_dom"/>
</dbReference>
<dbReference type="EMBL" id="VCHQ01000007">
    <property type="protein sequence ID" value="TLV21586.1"/>
    <property type="molecule type" value="Genomic_DNA"/>
</dbReference>
<evidence type="ECO:0000259" key="11">
    <source>
        <dbReference type="PROSITE" id="PS50883"/>
    </source>
</evidence>
<evidence type="ECO:0000256" key="3">
    <source>
        <dbReference type="ARBA" id="ARBA00022475"/>
    </source>
</evidence>
<keyword evidence="6" id="KW-0378">Hydrolase</keyword>
<evidence type="ECO:0000256" key="4">
    <source>
        <dbReference type="ARBA" id="ARBA00022636"/>
    </source>
</evidence>
<dbReference type="SMART" id="SM00052">
    <property type="entry name" value="EAL"/>
    <property type="match status" value="1"/>
</dbReference>
<dbReference type="CDD" id="cd01948">
    <property type="entry name" value="EAL"/>
    <property type="match status" value="1"/>
</dbReference>
<keyword evidence="5 10" id="KW-0812">Transmembrane</keyword>
<dbReference type="Proteomes" id="UP000307430">
    <property type="component" value="Unassembled WGS sequence"/>
</dbReference>
<comment type="caution">
    <text evidence="12">The sequence shown here is derived from an EMBL/GenBank/DDBJ whole genome shotgun (WGS) entry which is preliminary data.</text>
</comment>
<dbReference type="Pfam" id="PF12792">
    <property type="entry name" value="CSS-motif"/>
    <property type="match status" value="1"/>
</dbReference>
<dbReference type="AlphaFoldDB" id="A0A5R9LLV7"/>
<keyword evidence="8 10" id="KW-0472">Membrane</keyword>
<name>A0A5R9LLV7_9ENTR</name>
<proteinExistence type="predicted"/>
<dbReference type="PANTHER" id="PTHR33121:SF76">
    <property type="entry name" value="SIGNALING PROTEIN"/>
    <property type="match status" value="1"/>
</dbReference>
<dbReference type="SUPFAM" id="SSF141868">
    <property type="entry name" value="EAL domain-like"/>
    <property type="match status" value="1"/>
</dbReference>
<organism evidence="12 13">
    <name type="scientific">Klebsiella indica</name>
    <dbReference type="NCBI Taxonomy" id="2582917"/>
    <lineage>
        <taxon>Bacteria</taxon>
        <taxon>Pseudomonadati</taxon>
        <taxon>Pseudomonadota</taxon>
        <taxon>Gammaproteobacteria</taxon>
        <taxon>Enterobacterales</taxon>
        <taxon>Enterobacteriaceae</taxon>
        <taxon>Klebsiella/Raoultella group</taxon>
        <taxon>Klebsiella</taxon>
    </lineage>
</organism>